<comment type="pathway">
    <text evidence="3">Amino-acid biosynthesis; L-lysine biosynthesis via DAP pathway; LL-2,6-diaminopimelate from (S)-tetrahydrodipicolinate (succinylase route): step 3/3.</text>
</comment>
<dbReference type="InterPro" id="IPR050072">
    <property type="entry name" value="Peptidase_M20A"/>
</dbReference>
<keyword evidence="7" id="KW-0479">Metal-binding</keyword>
<gene>
    <name evidence="13" type="ORF">SAMN03080606_03013</name>
</gene>
<reference evidence="13 14" key="1">
    <citation type="submission" date="2016-10" db="EMBL/GenBank/DDBJ databases">
        <authorList>
            <person name="de Groot N.N."/>
        </authorList>
    </citation>
    <scope>NUCLEOTIDE SEQUENCE [LARGE SCALE GENOMIC DNA]</scope>
    <source>
        <strain evidence="13 14">DSM 18978</strain>
    </source>
</reference>
<evidence type="ECO:0000256" key="9">
    <source>
        <dbReference type="ARBA" id="ARBA00022833"/>
    </source>
</evidence>
<name>A0A1G5JS41_9FIRM</name>
<dbReference type="InterPro" id="IPR002933">
    <property type="entry name" value="Peptidase_M20"/>
</dbReference>
<feature type="domain" description="Peptidase M20 dimerisation" evidence="12">
    <location>
        <begin position="182"/>
        <end position="292"/>
    </location>
</feature>
<dbReference type="PANTHER" id="PTHR43808">
    <property type="entry name" value="ACETYLORNITHINE DEACETYLASE"/>
    <property type="match status" value="1"/>
</dbReference>
<evidence type="ECO:0000256" key="3">
    <source>
        <dbReference type="ARBA" id="ARBA00005130"/>
    </source>
</evidence>
<protein>
    <recommendedName>
        <fullName evidence="6">Probable succinyl-diaminopimelate desuccinylase</fullName>
        <ecNumber evidence="5">3.5.1.18</ecNumber>
    </recommendedName>
</protein>
<keyword evidence="9" id="KW-0862">Zinc</keyword>
<comment type="cofactor">
    <cofactor evidence="1">
        <name>Co(2+)</name>
        <dbReference type="ChEBI" id="CHEBI:48828"/>
    </cofactor>
</comment>
<dbReference type="AlphaFoldDB" id="A0A1G5JS41"/>
<evidence type="ECO:0000256" key="11">
    <source>
        <dbReference type="ARBA" id="ARBA00051301"/>
    </source>
</evidence>
<comment type="catalytic activity">
    <reaction evidence="11">
        <text>N-succinyl-(2S,6S)-2,6-diaminopimelate + H2O = (2S,6S)-2,6-diaminopimelate + succinate</text>
        <dbReference type="Rhea" id="RHEA:22608"/>
        <dbReference type="ChEBI" id="CHEBI:15377"/>
        <dbReference type="ChEBI" id="CHEBI:30031"/>
        <dbReference type="ChEBI" id="CHEBI:57609"/>
        <dbReference type="ChEBI" id="CHEBI:58087"/>
        <dbReference type="EC" id="3.5.1.18"/>
    </reaction>
</comment>
<proteinExistence type="inferred from homology"/>
<dbReference type="SUPFAM" id="SSF53187">
    <property type="entry name" value="Zn-dependent exopeptidases"/>
    <property type="match status" value="1"/>
</dbReference>
<evidence type="ECO:0000256" key="6">
    <source>
        <dbReference type="ARBA" id="ARBA00016853"/>
    </source>
</evidence>
<dbReference type="EMBL" id="FMUS01000021">
    <property type="protein sequence ID" value="SCY91157.1"/>
    <property type="molecule type" value="Genomic_DNA"/>
</dbReference>
<evidence type="ECO:0000313" key="14">
    <source>
        <dbReference type="Proteomes" id="UP000198636"/>
    </source>
</evidence>
<dbReference type="SUPFAM" id="SSF55031">
    <property type="entry name" value="Bacterial exopeptidase dimerisation domain"/>
    <property type="match status" value="1"/>
</dbReference>
<dbReference type="InterPro" id="IPR036264">
    <property type="entry name" value="Bact_exopeptidase_dim_dom"/>
</dbReference>
<evidence type="ECO:0000256" key="8">
    <source>
        <dbReference type="ARBA" id="ARBA00022801"/>
    </source>
</evidence>
<dbReference type="GO" id="GO:0009014">
    <property type="term" value="F:succinyl-diaminopimelate desuccinylase activity"/>
    <property type="evidence" value="ECO:0007669"/>
    <property type="project" value="UniProtKB-EC"/>
</dbReference>
<dbReference type="Gene3D" id="3.30.70.360">
    <property type="match status" value="1"/>
</dbReference>
<evidence type="ECO:0000313" key="13">
    <source>
        <dbReference type="EMBL" id="SCY91157.1"/>
    </source>
</evidence>
<organism evidence="13 14">
    <name type="scientific">Alkaliphilus peptidifermentans DSM 18978</name>
    <dbReference type="NCBI Taxonomy" id="1120976"/>
    <lineage>
        <taxon>Bacteria</taxon>
        <taxon>Bacillati</taxon>
        <taxon>Bacillota</taxon>
        <taxon>Clostridia</taxon>
        <taxon>Peptostreptococcales</taxon>
        <taxon>Natronincolaceae</taxon>
        <taxon>Alkaliphilus</taxon>
    </lineage>
</organism>
<evidence type="ECO:0000259" key="12">
    <source>
        <dbReference type="Pfam" id="PF07687"/>
    </source>
</evidence>
<dbReference type="InterPro" id="IPR010182">
    <property type="entry name" value="ArgE/DapE"/>
</dbReference>
<dbReference type="GO" id="GO:0009089">
    <property type="term" value="P:lysine biosynthetic process via diaminopimelate"/>
    <property type="evidence" value="ECO:0007669"/>
    <property type="project" value="UniProtKB-UniPathway"/>
</dbReference>
<evidence type="ECO:0000256" key="7">
    <source>
        <dbReference type="ARBA" id="ARBA00022723"/>
    </source>
</evidence>
<evidence type="ECO:0000256" key="1">
    <source>
        <dbReference type="ARBA" id="ARBA00001941"/>
    </source>
</evidence>
<dbReference type="CDD" id="cd08659">
    <property type="entry name" value="M20_ArgE_DapE-like"/>
    <property type="match status" value="1"/>
</dbReference>
<sequence length="401" mass="44386">MKNIEMDSIRAVISQDEVVSIIKDMVKIPSYPGIVNQETKVAEYIHSLFLKEGIDSELHHVVDGRCNIVAKLKGNGGGKSLLLTGHIDTVPPYDMEEDPFEIKIIDGKMIGRGVVDMKGPLACMISAIIAIKRANLQLKGDIIFAGVIDEEEKSEGTINFIERNMKVDGAIVGEPTSLNVCVAHRGLEWLEFYFKGKTVHGGKQKDGINAIVRASRFIQKCEEKLITKIEAETHPIIGCSSMNYGAIKGGTQPSTVAGECTLQIDRRWVPGKKYNDIMDEYQEIIEELKSEDPLFNCSFKVMDVSAMRKGYIHEALETDTNHPLVKIARNATMDIYKKESEITFFTAWTDGGLLSSYAGIPTVIFAPGDLETAHSAIEYLNIHEVLPATLIYASIALEFCN</sequence>
<dbReference type="PROSITE" id="PS00758">
    <property type="entry name" value="ARGE_DAPE_CPG2_1"/>
    <property type="match status" value="1"/>
</dbReference>
<dbReference type="Pfam" id="PF01546">
    <property type="entry name" value="Peptidase_M20"/>
    <property type="match status" value="1"/>
</dbReference>
<dbReference type="Gene3D" id="3.40.630.10">
    <property type="entry name" value="Zn peptidases"/>
    <property type="match status" value="2"/>
</dbReference>
<dbReference type="UniPathway" id="UPA00034">
    <property type="reaction ID" value="UER00021"/>
</dbReference>
<evidence type="ECO:0000256" key="2">
    <source>
        <dbReference type="ARBA" id="ARBA00001947"/>
    </source>
</evidence>
<dbReference type="EC" id="3.5.1.18" evidence="5"/>
<comment type="cofactor">
    <cofactor evidence="2">
        <name>Zn(2+)</name>
        <dbReference type="ChEBI" id="CHEBI:29105"/>
    </cofactor>
</comment>
<dbReference type="Proteomes" id="UP000198636">
    <property type="component" value="Unassembled WGS sequence"/>
</dbReference>
<evidence type="ECO:0000256" key="5">
    <source>
        <dbReference type="ARBA" id="ARBA00011921"/>
    </source>
</evidence>
<keyword evidence="14" id="KW-1185">Reference proteome</keyword>
<dbReference type="InterPro" id="IPR011650">
    <property type="entry name" value="Peptidase_M20_dimer"/>
</dbReference>
<accession>A0A1G5JS41</accession>
<dbReference type="GO" id="GO:0046872">
    <property type="term" value="F:metal ion binding"/>
    <property type="evidence" value="ECO:0007669"/>
    <property type="project" value="UniProtKB-KW"/>
</dbReference>
<keyword evidence="8" id="KW-0378">Hydrolase</keyword>
<evidence type="ECO:0000256" key="4">
    <source>
        <dbReference type="ARBA" id="ARBA00006247"/>
    </source>
</evidence>
<dbReference type="OrthoDB" id="9792335at2"/>
<dbReference type="InterPro" id="IPR001261">
    <property type="entry name" value="ArgE/DapE_CS"/>
</dbReference>
<comment type="similarity">
    <text evidence="4">Belongs to the peptidase M20A family.</text>
</comment>
<dbReference type="NCBIfam" id="TIGR01910">
    <property type="entry name" value="DapE-ArgE"/>
    <property type="match status" value="1"/>
</dbReference>
<evidence type="ECO:0000256" key="10">
    <source>
        <dbReference type="ARBA" id="ARBA00023285"/>
    </source>
</evidence>
<keyword evidence="10" id="KW-0170">Cobalt</keyword>
<dbReference type="RefSeq" id="WP_091545259.1">
    <property type="nucleotide sequence ID" value="NZ_FMUS01000021.1"/>
</dbReference>
<dbReference type="Pfam" id="PF07687">
    <property type="entry name" value="M20_dimer"/>
    <property type="match status" value="1"/>
</dbReference>
<dbReference type="STRING" id="1120976.SAMN03080606_03013"/>